<reference evidence="2" key="1">
    <citation type="submission" date="2022-01" db="EMBL/GenBank/DDBJ databases">
        <authorList>
            <person name="King R."/>
        </authorList>
    </citation>
    <scope>NUCLEOTIDE SEQUENCE</scope>
</reference>
<evidence type="ECO:0000256" key="1">
    <source>
        <dbReference type="SAM" id="MobiDB-lite"/>
    </source>
</evidence>
<feature type="region of interest" description="Disordered" evidence="1">
    <location>
        <begin position="474"/>
        <end position="537"/>
    </location>
</feature>
<gene>
    <name evidence="2" type="ORF">NEZAVI_LOCUS9384</name>
</gene>
<keyword evidence="3" id="KW-1185">Reference proteome</keyword>
<evidence type="ECO:0000313" key="3">
    <source>
        <dbReference type="Proteomes" id="UP001152798"/>
    </source>
</evidence>
<name>A0A9P0HDV3_NEZVI</name>
<feature type="compositionally biased region" description="Acidic residues" evidence="1">
    <location>
        <begin position="787"/>
        <end position="796"/>
    </location>
</feature>
<organism evidence="2 3">
    <name type="scientific">Nezara viridula</name>
    <name type="common">Southern green stink bug</name>
    <name type="synonym">Cimex viridulus</name>
    <dbReference type="NCBI Taxonomy" id="85310"/>
    <lineage>
        <taxon>Eukaryota</taxon>
        <taxon>Metazoa</taxon>
        <taxon>Ecdysozoa</taxon>
        <taxon>Arthropoda</taxon>
        <taxon>Hexapoda</taxon>
        <taxon>Insecta</taxon>
        <taxon>Pterygota</taxon>
        <taxon>Neoptera</taxon>
        <taxon>Paraneoptera</taxon>
        <taxon>Hemiptera</taxon>
        <taxon>Heteroptera</taxon>
        <taxon>Panheteroptera</taxon>
        <taxon>Pentatomomorpha</taxon>
        <taxon>Pentatomoidea</taxon>
        <taxon>Pentatomidae</taxon>
        <taxon>Pentatominae</taxon>
        <taxon>Nezara</taxon>
    </lineage>
</organism>
<feature type="region of interest" description="Disordered" evidence="1">
    <location>
        <begin position="662"/>
        <end position="695"/>
    </location>
</feature>
<proteinExistence type="predicted"/>
<dbReference type="EMBL" id="OV725080">
    <property type="protein sequence ID" value="CAH1400072.1"/>
    <property type="molecule type" value="Genomic_DNA"/>
</dbReference>
<dbReference type="PANTHER" id="PTHR23159">
    <property type="entry name" value="CENTROSOMAL PROTEIN 2"/>
    <property type="match status" value="1"/>
</dbReference>
<feature type="compositionally biased region" description="Basic and acidic residues" evidence="1">
    <location>
        <begin position="552"/>
        <end position="563"/>
    </location>
</feature>
<sequence length="804" mass="91285">MGTIWSRTEEPAENTAQESPATHQDDASEARKKEMEEEMRRFKADLAAKREARKEAIASLNRKIAELKDEVDKERKERERLESMLGDGQDSRAEIEGLEKQVRALKDVASIGGEMLKIRELQVNELKEKLQAIEETGVAYEKEVENMRRLKGLYEERSRAMAISHQMELEREKARVVAVETRLEIAEEKNRELIDGKKELEGRISALDATVDKNNNEISELRVQLAGKKEELYTVTSQMTIVNNLFSQVLLDPENLDRVNRVLEEHHNLVNHLTEKGKITDVASVLMTVADKDHVLTQEEQVIATNLSKVWKLLVELLGHHNKQATEDTMPDSCYKSVDTPSGPKLVISVSKTFLRLKDLILEKNSLVKEVGRLKDLNCHLEKRLISQETRLAEVAEELHKTWGVVNKLKTQHKALHTHEQVLRYELKHKRLMLNELKQQLEDCREMWQMARVKNSQTEKDWILLRQEFAERKQQVSNAESGYEESPGDSQDEEDSHKLSEDEGEADSPEPVSDAVDESVMSGCTSDRPNTPEGFTFQDANVEKTIAPSENIDSHKDTNHLLDDSSSSNTADQEKFVQNANLDKHISNVPPSISVQGIEFESKQDRLSPVLSETTEDLIEEMPTTISILPWDEAEPPLIHSENVNPTKDILVQSCEVLQNTGSDSVEVQNPEASCSSNESKDASTTQEQKKSTAEEILARREARLKRLEEQCKHLFSKMNNTNMRSEIISNKLVELHEHYGEGRSDVQDQVSEGLNPGTPDSIHRVPSVTIQPHGSEDESPNRISTEEEVTDEPMASDDKRVEH</sequence>
<feature type="compositionally biased region" description="Acidic residues" evidence="1">
    <location>
        <begin position="482"/>
        <end position="494"/>
    </location>
</feature>
<dbReference type="Proteomes" id="UP001152798">
    <property type="component" value="Chromosome 4"/>
</dbReference>
<feature type="region of interest" description="Disordered" evidence="1">
    <location>
        <begin position="1"/>
        <end position="39"/>
    </location>
</feature>
<protein>
    <submittedName>
        <fullName evidence="2">Uncharacterized protein</fullName>
    </submittedName>
</protein>
<feature type="compositionally biased region" description="Basic and acidic residues" evidence="1">
    <location>
        <begin position="23"/>
        <end position="39"/>
    </location>
</feature>
<feature type="compositionally biased region" description="Polar residues" evidence="1">
    <location>
        <begin position="662"/>
        <end position="687"/>
    </location>
</feature>
<evidence type="ECO:0000313" key="2">
    <source>
        <dbReference type="EMBL" id="CAH1400072.1"/>
    </source>
</evidence>
<dbReference type="OrthoDB" id="8191583at2759"/>
<feature type="region of interest" description="Disordered" evidence="1">
    <location>
        <begin position="748"/>
        <end position="804"/>
    </location>
</feature>
<accession>A0A9P0HDV3</accession>
<dbReference type="AlphaFoldDB" id="A0A9P0HDV3"/>
<feature type="region of interest" description="Disordered" evidence="1">
    <location>
        <begin position="549"/>
        <end position="570"/>
    </location>
</feature>
<dbReference type="PANTHER" id="PTHR23159:SF31">
    <property type="entry name" value="CENTROSOME-ASSOCIATED PROTEIN CEP250 ISOFORM X1"/>
    <property type="match status" value="1"/>
</dbReference>